<evidence type="ECO:0000259" key="1">
    <source>
        <dbReference type="PROSITE" id="PS50943"/>
    </source>
</evidence>
<dbReference type="InterPro" id="IPR001387">
    <property type="entry name" value="Cro/C1-type_HTH"/>
</dbReference>
<dbReference type="SUPFAM" id="SSF47413">
    <property type="entry name" value="lambda repressor-like DNA-binding domains"/>
    <property type="match status" value="1"/>
</dbReference>
<dbReference type="InterPro" id="IPR010982">
    <property type="entry name" value="Lambda_DNA-bd_dom_sf"/>
</dbReference>
<dbReference type="STRING" id="94869.SAMN04488529_101656"/>
<proteinExistence type="predicted"/>
<organism evidence="2 3">
    <name type="scientific">Clostridium gasigenes</name>
    <dbReference type="NCBI Taxonomy" id="94869"/>
    <lineage>
        <taxon>Bacteria</taxon>
        <taxon>Bacillati</taxon>
        <taxon>Bacillota</taxon>
        <taxon>Clostridia</taxon>
        <taxon>Eubacteriales</taxon>
        <taxon>Clostridiaceae</taxon>
        <taxon>Clostridium</taxon>
    </lineage>
</organism>
<name>A0A1H0N2Z9_9CLOT</name>
<keyword evidence="3" id="KW-1185">Reference proteome</keyword>
<dbReference type="CDD" id="cd00093">
    <property type="entry name" value="HTH_XRE"/>
    <property type="match status" value="1"/>
</dbReference>
<reference evidence="2 3" key="1">
    <citation type="submission" date="2016-10" db="EMBL/GenBank/DDBJ databases">
        <authorList>
            <person name="de Groot N.N."/>
        </authorList>
    </citation>
    <scope>NUCLEOTIDE SEQUENCE [LARGE SCALE GENOMIC DNA]</scope>
    <source>
        <strain evidence="2 3">DSM 12272</strain>
    </source>
</reference>
<dbReference type="AlphaFoldDB" id="A0A1H0N2Z9"/>
<dbReference type="RefSeq" id="WP_242873919.1">
    <property type="nucleotide sequence ID" value="NZ_FNJM01000001.1"/>
</dbReference>
<dbReference type="EMBL" id="FNJM01000001">
    <property type="protein sequence ID" value="SDO86750.1"/>
    <property type="molecule type" value="Genomic_DNA"/>
</dbReference>
<feature type="domain" description="HTH cro/C1-type" evidence="1">
    <location>
        <begin position="9"/>
        <end position="63"/>
    </location>
</feature>
<accession>A0A1H0N2Z9</accession>
<dbReference type="Proteomes" id="UP000198597">
    <property type="component" value="Unassembled WGS sequence"/>
</dbReference>
<dbReference type="GO" id="GO:0003677">
    <property type="term" value="F:DNA binding"/>
    <property type="evidence" value="ECO:0007669"/>
    <property type="project" value="InterPro"/>
</dbReference>
<dbReference type="Gene3D" id="1.10.260.40">
    <property type="entry name" value="lambda repressor-like DNA-binding domains"/>
    <property type="match status" value="1"/>
</dbReference>
<gene>
    <name evidence="2" type="ORF">SAMN04488529_101656</name>
</gene>
<protein>
    <recommendedName>
        <fullName evidence="1">HTH cro/C1-type domain-containing protein</fullName>
    </recommendedName>
</protein>
<sequence length="81" mass="9254">MININTNILKSERVKIGFTQKKVANILKKDISTYSKKENGIIEFTASEINILKNLFCLSPEKIDEIFFNEKVAFNETISIA</sequence>
<evidence type="ECO:0000313" key="3">
    <source>
        <dbReference type="Proteomes" id="UP000198597"/>
    </source>
</evidence>
<evidence type="ECO:0000313" key="2">
    <source>
        <dbReference type="EMBL" id="SDO86750.1"/>
    </source>
</evidence>
<dbReference type="PROSITE" id="PS50943">
    <property type="entry name" value="HTH_CROC1"/>
    <property type="match status" value="1"/>
</dbReference>